<reference evidence="1" key="1">
    <citation type="submission" date="2022-08" db="UniProtKB">
        <authorList>
            <consortium name="EnsemblMetazoa"/>
        </authorList>
    </citation>
    <scope>IDENTIFICATION</scope>
    <source>
        <strain evidence="1">05x7-T-G4-1.051#20</strain>
    </source>
</reference>
<dbReference type="EnsemblMetazoa" id="G33205.1">
    <property type="protein sequence ID" value="G33205.1:cds"/>
    <property type="gene ID" value="G33205"/>
</dbReference>
<dbReference type="AlphaFoldDB" id="A0A8W8MHK3"/>
<organism evidence="1 2">
    <name type="scientific">Magallana gigas</name>
    <name type="common">Pacific oyster</name>
    <name type="synonym">Crassostrea gigas</name>
    <dbReference type="NCBI Taxonomy" id="29159"/>
    <lineage>
        <taxon>Eukaryota</taxon>
        <taxon>Metazoa</taxon>
        <taxon>Spiralia</taxon>
        <taxon>Lophotrochozoa</taxon>
        <taxon>Mollusca</taxon>
        <taxon>Bivalvia</taxon>
        <taxon>Autobranchia</taxon>
        <taxon>Pteriomorphia</taxon>
        <taxon>Ostreida</taxon>
        <taxon>Ostreoidea</taxon>
        <taxon>Ostreidae</taxon>
        <taxon>Magallana</taxon>
    </lineage>
</organism>
<sequence>MHPLSIKRQSEEEVGRILDMVVPHIFGDHNLCSTSWCAYHRNPKSYSLCALVPPRATKTSTTWLLVKHQRSAEKLIAYGGTTSLASRVSAAVLQKNEGYTYISQVNENALLSPGVVSKLHGIRMDKKKLWNKKQQSSIAFKRRRLLLKKRKQKREYSLHLREGNTYGSNIETAAEVDIESIPGKLDPEKGECIMFDIETTGLSRDSDIVQLSAFDGIT</sequence>
<evidence type="ECO:0008006" key="3">
    <source>
        <dbReference type="Google" id="ProtNLM"/>
    </source>
</evidence>
<evidence type="ECO:0000313" key="2">
    <source>
        <dbReference type="Proteomes" id="UP000005408"/>
    </source>
</evidence>
<keyword evidence="2" id="KW-1185">Reference proteome</keyword>
<protein>
    <recommendedName>
        <fullName evidence="3">Exonuclease domain-containing protein</fullName>
    </recommendedName>
</protein>
<dbReference type="Proteomes" id="UP000005408">
    <property type="component" value="Unassembled WGS sequence"/>
</dbReference>
<evidence type="ECO:0000313" key="1">
    <source>
        <dbReference type="EnsemblMetazoa" id="G33205.1:cds"/>
    </source>
</evidence>
<accession>A0A8W8MHK3</accession>
<proteinExistence type="predicted"/>
<name>A0A8W8MHK3_MAGGI</name>